<dbReference type="Proteomes" id="UP001431784">
    <property type="component" value="Unassembled WGS sequence"/>
</dbReference>
<comment type="caution">
    <text evidence="5">The sequence shown here is derived from an EMBL/GenBank/DDBJ whole genome shotgun (WGS) entry which is preliminary data.</text>
</comment>
<evidence type="ECO:0000256" key="1">
    <source>
        <dbReference type="ARBA" id="ARBA00023015"/>
    </source>
</evidence>
<organism evidence="5 6">
    <name type="scientific">Roseinatronobacter alkalisoli</name>
    <dbReference type="NCBI Taxonomy" id="3028235"/>
    <lineage>
        <taxon>Bacteria</taxon>
        <taxon>Pseudomonadati</taxon>
        <taxon>Pseudomonadota</taxon>
        <taxon>Alphaproteobacteria</taxon>
        <taxon>Rhodobacterales</taxon>
        <taxon>Paracoccaceae</taxon>
        <taxon>Roseinatronobacter</taxon>
    </lineage>
</organism>
<dbReference type="InterPro" id="IPR028082">
    <property type="entry name" value="Peripla_BP_I"/>
</dbReference>
<keyword evidence="3" id="KW-0804">Transcription</keyword>
<evidence type="ECO:0000259" key="4">
    <source>
        <dbReference type="Pfam" id="PF13377"/>
    </source>
</evidence>
<sequence length="206" mass="22769">MVKRKIPFIALGRSETDLGQPWFDLDFEGFAKSAVTRLFDRGYRKIAISSASDDTNLGKIFIESARMALLAKGIELDDRYIFRTPPNERGGYQLAQHLLSGPDRPDAMVLVNELTSVGFYRGLRDGGIEPGRDMGIIGFRESPQSRYISPALTCFRIDLHGLGRALAQTLLSTMPAYRETVAPPPGSRVWPIELIEGESDPGCPVP</sequence>
<feature type="domain" description="Transcriptional regulator LacI/GalR-like sensor" evidence="4">
    <location>
        <begin position="36"/>
        <end position="199"/>
    </location>
</feature>
<proteinExistence type="predicted"/>
<evidence type="ECO:0000313" key="6">
    <source>
        <dbReference type="Proteomes" id="UP001431784"/>
    </source>
</evidence>
<protein>
    <submittedName>
        <fullName evidence="5">Substrate-binding domain-containing protein</fullName>
    </submittedName>
</protein>
<evidence type="ECO:0000256" key="2">
    <source>
        <dbReference type="ARBA" id="ARBA00023125"/>
    </source>
</evidence>
<gene>
    <name evidence="5" type="ORF">PUT78_21670</name>
</gene>
<dbReference type="Gene3D" id="3.40.50.2300">
    <property type="match status" value="2"/>
</dbReference>
<keyword evidence="6" id="KW-1185">Reference proteome</keyword>
<dbReference type="PANTHER" id="PTHR30146:SF109">
    <property type="entry name" value="HTH-TYPE TRANSCRIPTIONAL REGULATOR GALS"/>
    <property type="match status" value="1"/>
</dbReference>
<accession>A0ABT5TEY8</accession>
<dbReference type="EMBL" id="JAQZSM010000046">
    <property type="protein sequence ID" value="MDD7973673.1"/>
    <property type="molecule type" value="Genomic_DNA"/>
</dbReference>
<dbReference type="SUPFAM" id="SSF53822">
    <property type="entry name" value="Periplasmic binding protein-like I"/>
    <property type="match status" value="1"/>
</dbReference>
<evidence type="ECO:0000256" key="3">
    <source>
        <dbReference type="ARBA" id="ARBA00023163"/>
    </source>
</evidence>
<dbReference type="RefSeq" id="WP_274354338.1">
    <property type="nucleotide sequence ID" value="NZ_JAQZSM010000046.1"/>
</dbReference>
<dbReference type="Pfam" id="PF13377">
    <property type="entry name" value="Peripla_BP_3"/>
    <property type="match status" value="1"/>
</dbReference>
<keyword evidence="1" id="KW-0805">Transcription regulation</keyword>
<evidence type="ECO:0000313" key="5">
    <source>
        <dbReference type="EMBL" id="MDD7973673.1"/>
    </source>
</evidence>
<dbReference type="InterPro" id="IPR046335">
    <property type="entry name" value="LacI/GalR-like_sensor"/>
</dbReference>
<dbReference type="PANTHER" id="PTHR30146">
    <property type="entry name" value="LACI-RELATED TRANSCRIPTIONAL REPRESSOR"/>
    <property type="match status" value="1"/>
</dbReference>
<name>A0ABT5TEY8_9RHOB</name>
<reference evidence="5" key="1">
    <citation type="submission" date="2023-02" db="EMBL/GenBank/DDBJ databases">
        <title>Description of Roseinatronobacter alkalisoli sp. nov., an alkaliphilic bacerium isolated from soda soil.</title>
        <authorList>
            <person name="Wei W."/>
        </authorList>
    </citation>
    <scope>NUCLEOTIDE SEQUENCE</scope>
    <source>
        <strain evidence="5">HJB301</strain>
    </source>
</reference>
<keyword evidence="2" id="KW-0238">DNA-binding</keyword>